<organism evidence="7 9">
    <name type="scientific">Yarrowia lipolytica</name>
    <name type="common">Candida lipolytica</name>
    <dbReference type="NCBI Taxonomy" id="4952"/>
    <lineage>
        <taxon>Eukaryota</taxon>
        <taxon>Fungi</taxon>
        <taxon>Dikarya</taxon>
        <taxon>Ascomycota</taxon>
        <taxon>Saccharomycotina</taxon>
        <taxon>Dipodascomycetes</taxon>
        <taxon>Dipodascales</taxon>
        <taxon>Dipodascales incertae sedis</taxon>
        <taxon>Yarrowia</taxon>
    </lineage>
</organism>
<dbReference type="GO" id="GO:0008270">
    <property type="term" value="F:zinc ion binding"/>
    <property type="evidence" value="ECO:0007669"/>
    <property type="project" value="UniProtKB-KW"/>
</dbReference>
<keyword evidence="4" id="KW-0539">Nucleus</keyword>
<dbReference type="AlphaFoldDB" id="A0A1D8NMN7"/>
<evidence type="ECO:0000313" key="9">
    <source>
        <dbReference type="Proteomes" id="UP000182444"/>
    </source>
</evidence>
<feature type="region of interest" description="Disordered" evidence="5">
    <location>
        <begin position="110"/>
        <end position="151"/>
    </location>
</feature>
<keyword evidence="3" id="KW-0862">Zinc</keyword>
<evidence type="ECO:0000259" key="6">
    <source>
        <dbReference type="SMART" id="SM00451"/>
    </source>
</evidence>
<dbReference type="Proteomes" id="UP000256601">
    <property type="component" value="Unassembled WGS sequence"/>
</dbReference>
<dbReference type="OMA" id="DEMIAIM"/>
<reference evidence="8 10" key="2">
    <citation type="submission" date="2018-07" db="EMBL/GenBank/DDBJ databases">
        <title>Draft Genome Assemblies for Five Robust Yarrowia lipolytica Strains Exhibiting High Lipid Production and Pentose Sugar Utilization and Sugar Alcohol Secretion from Undetoxified Lignocellulosic Biomass Hydrolysates.</title>
        <authorList>
            <consortium name="DOE Joint Genome Institute"/>
            <person name="Walker C."/>
            <person name="Ryu S."/>
            <person name="Na H."/>
            <person name="Zane M."/>
            <person name="LaButti K."/>
            <person name="Lipzen A."/>
            <person name="Haridas S."/>
            <person name="Barry K."/>
            <person name="Grigoriev I.V."/>
            <person name="Quarterman J."/>
            <person name="Slininger P."/>
            <person name="Dien B."/>
            <person name="Trinh C.T."/>
        </authorList>
    </citation>
    <scope>NUCLEOTIDE SEQUENCE [LARGE SCALE GENOMIC DNA]</scope>
    <source>
        <strain evidence="8 10">YB392</strain>
    </source>
</reference>
<dbReference type="GeneID" id="2908699"/>
<dbReference type="OrthoDB" id="30343at2759"/>
<evidence type="ECO:0000256" key="4">
    <source>
        <dbReference type="ARBA" id="ARBA00023242"/>
    </source>
</evidence>
<dbReference type="PANTHER" id="PTHR45986:SF1">
    <property type="entry name" value="ZINC FINGER MATRIN-TYPE PROTEIN 2"/>
    <property type="match status" value="1"/>
</dbReference>
<dbReference type="eggNOG" id="KOG4727">
    <property type="taxonomic scope" value="Eukaryota"/>
</dbReference>
<dbReference type="GO" id="GO:0046540">
    <property type="term" value="C:U4/U6 x U5 tri-snRNP complex"/>
    <property type="evidence" value="ECO:0007669"/>
    <property type="project" value="TreeGrafter"/>
</dbReference>
<dbReference type="KEGG" id="yli:2908699"/>
<evidence type="ECO:0000256" key="3">
    <source>
        <dbReference type="ARBA" id="ARBA00022833"/>
    </source>
</evidence>
<evidence type="ECO:0000313" key="8">
    <source>
        <dbReference type="EMBL" id="RDW26737.1"/>
    </source>
</evidence>
<evidence type="ECO:0000256" key="5">
    <source>
        <dbReference type="SAM" id="MobiDB-lite"/>
    </source>
</evidence>
<dbReference type="EMBL" id="KZ857332">
    <property type="protein sequence ID" value="RDW26737.1"/>
    <property type="molecule type" value="Genomic_DNA"/>
</dbReference>
<keyword evidence="1" id="KW-0479">Metal-binding</keyword>
<sequence>MSARTERIDFNEGLNTLQLVPATASVGRRGKGAGFYCEVCNLTYKDSIQWIDHLNSKQHLYEIGETDGPRQSTLEDVQKRLKWLTERKRAQEKELDYDINARISARKQLIERQKKKKKDRKRQKREEKVEEGADDEMMAAMGFGGFGSTKK</sequence>
<dbReference type="PANTHER" id="PTHR45986">
    <property type="entry name" value="ZINC FINGER MATRIN-TYPE PROTEIN 2"/>
    <property type="match status" value="1"/>
</dbReference>
<evidence type="ECO:0000313" key="10">
    <source>
        <dbReference type="Proteomes" id="UP000256601"/>
    </source>
</evidence>
<dbReference type="SMART" id="SM00451">
    <property type="entry name" value="ZnF_U1"/>
    <property type="match status" value="1"/>
</dbReference>
<dbReference type="RefSeq" id="XP_505203.1">
    <property type="nucleotide sequence ID" value="XM_505203.1"/>
</dbReference>
<evidence type="ECO:0000256" key="1">
    <source>
        <dbReference type="ARBA" id="ARBA00022723"/>
    </source>
</evidence>
<gene>
    <name evidence="8" type="ORF">B0I71DRAFT_29222</name>
    <name evidence="7" type="ORF">YALI1_F12983g</name>
</gene>
<protein>
    <recommendedName>
        <fullName evidence="6">U1-type domain-containing protein</fullName>
    </recommendedName>
</protein>
<evidence type="ECO:0000313" key="7">
    <source>
        <dbReference type="EMBL" id="AOW06902.1"/>
    </source>
</evidence>
<dbReference type="InterPro" id="IPR022755">
    <property type="entry name" value="Znf_C2H2_jaz"/>
</dbReference>
<feature type="compositionally biased region" description="Gly residues" evidence="5">
    <location>
        <begin position="142"/>
        <end position="151"/>
    </location>
</feature>
<dbReference type="GO" id="GO:0000398">
    <property type="term" value="P:mRNA splicing, via spliceosome"/>
    <property type="evidence" value="ECO:0007669"/>
    <property type="project" value="InterPro"/>
</dbReference>
<feature type="domain" description="U1-type" evidence="6">
    <location>
        <begin position="32"/>
        <end position="66"/>
    </location>
</feature>
<keyword evidence="2" id="KW-0863">Zinc-finger</keyword>
<dbReference type="InterPro" id="IPR040107">
    <property type="entry name" value="Snu23"/>
</dbReference>
<proteinExistence type="predicted"/>
<dbReference type="VEuPathDB" id="FungiDB:YALI0_F09361g"/>
<dbReference type="EMBL" id="CP017558">
    <property type="protein sequence ID" value="AOW06902.1"/>
    <property type="molecule type" value="Genomic_DNA"/>
</dbReference>
<reference evidence="7 9" key="1">
    <citation type="journal article" date="2016" name="PLoS ONE">
        <title>Sequence Assembly of Yarrowia lipolytica Strain W29/CLIB89 Shows Transposable Element Diversity.</title>
        <authorList>
            <person name="Magnan C."/>
            <person name="Yu J."/>
            <person name="Chang I."/>
            <person name="Jahn E."/>
            <person name="Kanomata Y."/>
            <person name="Wu J."/>
            <person name="Zeller M."/>
            <person name="Oakes M."/>
            <person name="Baldi P."/>
            <person name="Sandmeyer S."/>
        </authorList>
    </citation>
    <scope>NUCLEOTIDE SEQUENCE [LARGE SCALE GENOMIC DNA]</scope>
    <source>
        <strain evidence="7">CLIB89</strain>
        <strain evidence="9">CLIB89(W29)</strain>
    </source>
</reference>
<name>A0A1D8NMN7_YARLL</name>
<accession>A0A1D8NMN7</accession>
<dbReference type="Pfam" id="PF12171">
    <property type="entry name" value="zf-C2H2_jaz"/>
    <property type="match status" value="1"/>
</dbReference>
<dbReference type="InterPro" id="IPR036236">
    <property type="entry name" value="Znf_C2H2_sf"/>
</dbReference>
<dbReference type="SUPFAM" id="SSF57667">
    <property type="entry name" value="beta-beta-alpha zinc fingers"/>
    <property type="match status" value="1"/>
</dbReference>
<feature type="compositionally biased region" description="Basic residues" evidence="5">
    <location>
        <begin position="113"/>
        <end position="123"/>
    </location>
</feature>
<evidence type="ECO:0000256" key="2">
    <source>
        <dbReference type="ARBA" id="ARBA00022771"/>
    </source>
</evidence>
<dbReference type="Proteomes" id="UP000182444">
    <property type="component" value="Chromosome 1F"/>
</dbReference>
<dbReference type="GO" id="GO:0003676">
    <property type="term" value="F:nucleic acid binding"/>
    <property type="evidence" value="ECO:0007669"/>
    <property type="project" value="InterPro"/>
</dbReference>
<dbReference type="GO" id="GO:0005681">
    <property type="term" value="C:spliceosomal complex"/>
    <property type="evidence" value="ECO:0007669"/>
    <property type="project" value="InterPro"/>
</dbReference>
<dbReference type="VEuPathDB" id="FungiDB:YALI1_F12983g"/>
<dbReference type="InterPro" id="IPR003604">
    <property type="entry name" value="Matrin/U1-like-C_Znf_C2H2"/>
</dbReference>